<comment type="caution">
    <text evidence="4">The sequence shown here is derived from an EMBL/GenBank/DDBJ whole genome shotgun (WGS) entry which is preliminary data.</text>
</comment>
<evidence type="ECO:0000259" key="2">
    <source>
        <dbReference type="PROSITE" id="PS50106"/>
    </source>
</evidence>
<feature type="compositionally biased region" description="Low complexity" evidence="1">
    <location>
        <begin position="176"/>
        <end position="193"/>
    </location>
</feature>
<dbReference type="InterPro" id="IPR001478">
    <property type="entry name" value="PDZ"/>
</dbReference>
<dbReference type="SMART" id="SM00569">
    <property type="entry name" value="L27"/>
    <property type="match status" value="1"/>
</dbReference>
<dbReference type="SUPFAM" id="SSF101288">
    <property type="entry name" value="L27 domain"/>
    <property type="match status" value="1"/>
</dbReference>
<dbReference type="InterPro" id="IPR014775">
    <property type="entry name" value="L27_C"/>
</dbReference>
<dbReference type="InterPro" id="IPR004172">
    <property type="entry name" value="L27_dom"/>
</dbReference>
<evidence type="ECO:0000256" key="1">
    <source>
        <dbReference type="SAM" id="MobiDB-lite"/>
    </source>
</evidence>
<proteinExistence type="predicted"/>
<keyword evidence="5" id="KW-1185">Reference proteome</keyword>
<dbReference type="OrthoDB" id="10056216at2759"/>
<reference evidence="4 5" key="1">
    <citation type="submission" date="2020-03" db="EMBL/GenBank/DDBJ databases">
        <title>Dissostichus mawsoni Genome sequencing and assembly.</title>
        <authorList>
            <person name="Park H."/>
        </authorList>
    </citation>
    <scope>NUCLEOTIDE SEQUENCE [LARGE SCALE GENOMIC DNA]</scope>
    <source>
        <strain evidence="4">DM0001</strain>
        <tissue evidence="4">Muscle</tissue>
    </source>
</reference>
<dbReference type="Pfam" id="PF02828">
    <property type="entry name" value="L27"/>
    <property type="match status" value="1"/>
</dbReference>
<dbReference type="PROSITE" id="PS50106">
    <property type="entry name" value="PDZ"/>
    <property type="match status" value="1"/>
</dbReference>
<dbReference type="SUPFAM" id="SSF50156">
    <property type="entry name" value="PDZ domain-like"/>
    <property type="match status" value="1"/>
</dbReference>
<dbReference type="InterPro" id="IPR036034">
    <property type="entry name" value="PDZ_sf"/>
</dbReference>
<dbReference type="EMBL" id="JAAKFY010000003">
    <property type="protein sequence ID" value="KAF3859314.1"/>
    <property type="molecule type" value="Genomic_DNA"/>
</dbReference>
<evidence type="ECO:0000313" key="4">
    <source>
        <dbReference type="EMBL" id="KAF3859314.1"/>
    </source>
</evidence>
<evidence type="ECO:0000313" key="5">
    <source>
        <dbReference type="Proteomes" id="UP000518266"/>
    </source>
</evidence>
<dbReference type="Gene3D" id="2.30.42.10">
    <property type="match status" value="2"/>
</dbReference>
<sequence length="284" mass="31919">MIQPRSERTVWRNVARAIELLEKLQESGDVPGHKLQSLKKVLQSEFCTAIREVYQYMHETITVNGCPEYQARATAKATVAAFAASEGHSHPRVVELPKTEEGLGFNVMGGKEQNSPIYISRIIPGGSVEGEHHEKAVELLKAAKDSVKLVVRYTPKVLEEMEARFEKLRTARRRQQQQILMQQQQQQNVASQQNHMSVRGGRGEGWETPGTQEEEVKESVKGGLQRPSVCVEDPKGISPSWRKPTRRRVFDFLLPSSVPPVTEQKTKRALCPEIGALKNKYEGG</sequence>
<dbReference type="InterPro" id="IPR051109">
    <property type="entry name" value="MAM_complex_regulator"/>
</dbReference>
<feature type="region of interest" description="Disordered" evidence="1">
    <location>
        <begin position="176"/>
        <end position="242"/>
    </location>
</feature>
<dbReference type="AlphaFoldDB" id="A0A7J5ZBZ9"/>
<dbReference type="Proteomes" id="UP000518266">
    <property type="component" value="Unassembled WGS sequence"/>
</dbReference>
<dbReference type="PANTHER" id="PTHR14063">
    <property type="entry name" value="PROTEIN LIN-7 HOMOLOG"/>
    <property type="match status" value="1"/>
</dbReference>
<feature type="domain" description="PDZ" evidence="2">
    <location>
        <begin position="93"/>
        <end position="129"/>
    </location>
</feature>
<protein>
    <submittedName>
        <fullName evidence="4">Uncharacterized protein</fullName>
    </submittedName>
</protein>
<gene>
    <name evidence="4" type="ORF">F7725_021713</name>
</gene>
<evidence type="ECO:0000259" key="3">
    <source>
        <dbReference type="PROSITE" id="PS51022"/>
    </source>
</evidence>
<accession>A0A7J5ZBZ9</accession>
<name>A0A7J5ZBZ9_DISMA</name>
<dbReference type="InterPro" id="IPR036892">
    <property type="entry name" value="L27_dom_sf"/>
</dbReference>
<dbReference type="Gene3D" id="1.10.287.650">
    <property type="entry name" value="L27 domain"/>
    <property type="match status" value="1"/>
</dbReference>
<feature type="domain" description="L27" evidence="3">
    <location>
        <begin position="12"/>
        <end position="65"/>
    </location>
</feature>
<dbReference type="PROSITE" id="PS51022">
    <property type="entry name" value="L27"/>
    <property type="match status" value="1"/>
</dbReference>
<organism evidence="4 5">
    <name type="scientific">Dissostichus mawsoni</name>
    <name type="common">Antarctic cod</name>
    <dbReference type="NCBI Taxonomy" id="36200"/>
    <lineage>
        <taxon>Eukaryota</taxon>
        <taxon>Metazoa</taxon>
        <taxon>Chordata</taxon>
        <taxon>Craniata</taxon>
        <taxon>Vertebrata</taxon>
        <taxon>Euteleostomi</taxon>
        <taxon>Actinopterygii</taxon>
        <taxon>Neopterygii</taxon>
        <taxon>Teleostei</taxon>
        <taxon>Neoteleostei</taxon>
        <taxon>Acanthomorphata</taxon>
        <taxon>Eupercaria</taxon>
        <taxon>Perciformes</taxon>
        <taxon>Notothenioidei</taxon>
        <taxon>Nototheniidae</taxon>
        <taxon>Dissostichus</taxon>
    </lineage>
</organism>